<reference evidence="1" key="1">
    <citation type="submission" date="2014-11" db="EMBL/GenBank/DDBJ databases">
        <authorList>
            <person name="Amaro Gonzalez C."/>
        </authorList>
    </citation>
    <scope>NUCLEOTIDE SEQUENCE</scope>
</reference>
<accession>A0A0E9S4B6</accession>
<name>A0A0E9S4B6_ANGAN</name>
<dbReference type="EMBL" id="GBXM01072446">
    <property type="protein sequence ID" value="JAH36131.1"/>
    <property type="molecule type" value="Transcribed_RNA"/>
</dbReference>
<sequence length="112" mass="12800">MCRCPIIPYYLQMNYNSSGLLFFLPEYSMSSQSPIPFYLPSLLSLSLGSSFFLLCEKPSRNRYFETVTHALKTHACHSNLLQCLPPSPVKRPFPINGCLSLVKWGKRKRSAH</sequence>
<reference evidence="1" key="2">
    <citation type="journal article" date="2015" name="Fish Shellfish Immunol.">
        <title>Early steps in the European eel (Anguilla anguilla)-Vibrio vulnificus interaction in the gills: Role of the RtxA13 toxin.</title>
        <authorList>
            <person name="Callol A."/>
            <person name="Pajuelo D."/>
            <person name="Ebbesson L."/>
            <person name="Teles M."/>
            <person name="MacKenzie S."/>
            <person name="Amaro C."/>
        </authorList>
    </citation>
    <scope>NUCLEOTIDE SEQUENCE</scope>
</reference>
<evidence type="ECO:0000313" key="1">
    <source>
        <dbReference type="EMBL" id="JAH36131.1"/>
    </source>
</evidence>
<proteinExistence type="predicted"/>
<protein>
    <submittedName>
        <fullName evidence="1">Uncharacterized protein</fullName>
    </submittedName>
</protein>
<organism evidence="1">
    <name type="scientific">Anguilla anguilla</name>
    <name type="common">European freshwater eel</name>
    <name type="synonym">Muraena anguilla</name>
    <dbReference type="NCBI Taxonomy" id="7936"/>
    <lineage>
        <taxon>Eukaryota</taxon>
        <taxon>Metazoa</taxon>
        <taxon>Chordata</taxon>
        <taxon>Craniata</taxon>
        <taxon>Vertebrata</taxon>
        <taxon>Euteleostomi</taxon>
        <taxon>Actinopterygii</taxon>
        <taxon>Neopterygii</taxon>
        <taxon>Teleostei</taxon>
        <taxon>Anguilliformes</taxon>
        <taxon>Anguillidae</taxon>
        <taxon>Anguilla</taxon>
    </lineage>
</organism>
<dbReference type="AlphaFoldDB" id="A0A0E9S4B6"/>